<evidence type="ECO:0000313" key="2">
    <source>
        <dbReference type="Proteomes" id="UP000276133"/>
    </source>
</evidence>
<proteinExistence type="predicted"/>
<keyword evidence="2" id="KW-1185">Reference proteome</keyword>
<sequence>MHYTKLNNLSIVLLRLSKLHQQLLIDLHAFNKSPHAFAIATVRRIKYFTNMHWYPSFSLSRSLGPLVVSIVPLFPKIPQNSKENKRKFLSVLDMSLGPSAYIISRFVINLKLKIVL</sequence>
<name>A0A3M7SXP0_BRAPC</name>
<dbReference type="Proteomes" id="UP000276133">
    <property type="component" value="Unassembled WGS sequence"/>
</dbReference>
<protein>
    <submittedName>
        <fullName evidence="1">Uncharacterized protein</fullName>
    </submittedName>
</protein>
<gene>
    <name evidence="1" type="ORF">BpHYR1_013675</name>
</gene>
<comment type="caution">
    <text evidence="1">The sequence shown here is derived from an EMBL/GenBank/DDBJ whole genome shotgun (WGS) entry which is preliminary data.</text>
</comment>
<dbReference type="EMBL" id="REGN01000642">
    <property type="protein sequence ID" value="RNA40455.1"/>
    <property type="molecule type" value="Genomic_DNA"/>
</dbReference>
<evidence type="ECO:0000313" key="1">
    <source>
        <dbReference type="EMBL" id="RNA40455.1"/>
    </source>
</evidence>
<accession>A0A3M7SXP0</accession>
<dbReference type="AlphaFoldDB" id="A0A3M7SXP0"/>
<reference evidence="1 2" key="1">
    <citation type="journal article" date="2018" name="Sci. Rep.">
        <title>Genomic signatures of local adaptation to the degree of environmental predictability in rotifers.</title>
        <authorList>
            <person name="Franch-Gras L."/>
            <person name="Hahn C."/>
            <person name="Garcia-Roger E.M."/>
            <person name="Carmona M.J."/>
            <person name="Serra M."/>
            <person name="Gomez A."/>
        </authorList>
    </citation>
    <scope>NUCLEOTIDE SEQUENCE [LARGE SCALE GENOMIC DNA]</scope>
    <source>
        <strain evidence="1">HYR1</strain>
    </source>
</reference>
<organism evidence="1 2">
    <name type="scientific">Brachionus plicatilis</name>
    <name type="common">Marine rotifer</name>
    <name type="synonym">Brachionus muelleri</name>
    <dbReference type="NCBI Taxonomy" id="10195"/>
    <lineage>
        <taxon>Eukaryota</taxon>
        <taxon>Metazoa</taxon>
        <taxon>Spiralia</taxon>
        <taxon>Gnathifera</taxon>
        <taxon>Rotifera</taxon>
        <taxon>Eurotatoria</taxon>
        <taxon>Monogononta</taxon>
        <taxon>Pseudotrocha</taxon>
        <taxon>Ploima</taxon>
        <taxon>Brachionidae</taxon>
        <taxon>Brachionus</taxon>
    </lineage>
</organism>